<keyword evidence="3" id="KW-1185">Reference proteome</keyword>
<organism evidence="2 3">
    <name type="scientific">Ectobacillus antri</name>
    <dbReference type="NCBI Taxonomy" id="2486280"/>
    <lineage>
        <taxon>Bacteria</taxon>
        <taxon>Bacillati</taxon>
        <taxon>Bacillota</taxon>
        <taxon>Bacilli</taxon>
        <taxon>Bacillales</taxon>
        <taxon>Bacillaceae</taxon>
        <taxon>Ectobacillus</taxon>
    </lineage>
</organism>
<evidence type="ECO:0000313" key="2">
    <source>
        <dbReference type="EMBL" id="MDG5755543.1"/>
    </source>
</evidence>
<keyword evidence="1" id="KW-1133">Transmembrane helix</keyword>
<proteinExistence type="predicted"/>
<sequence length="603" mass="69179">MRQRLYFVWVGTAIILLALVGVIQVMRVDGFYKLFPARGQEVAPIKTMSTDQIPSGQEVHVTLVTDKEDPILNNIAQALTYAKVPFSYRTPLEAMNVTPSPYHILVITDNILPYEATERFVKQGGRLFVAQRFTDKRWNSLVGIEENNGYFENNAYGIEIQKPLFPGYETIVDTQGSIPNSMMDVTLSNQAELYMTAENIPMLWTHEYEKGKVVYWNATFLVTKFTRGLITQSMGLATPQFVSGQVATKVMFIDDFPAPFPAGFTDVITKDYDMTTQAFFEKIWWPDMKRIAEEAGLLYTNMFIGTYRNDDMVTSEQLISDMRHQMIFFGRDSQRRGDELGYHGYNHQPLVTSREPMDTELQYIPWRDQQHMESSIIKAKQLFSYYFPDEILRSYVPPSNVLNETGIHALKQAMPTIQVIGSLYDGGDGKGVFEQEFEGDAFYKDLFHFPRISSGYGQAPFEMLAITDAVANFGMFSHFIHPDDLLDIDRAHKAGWKPMRKGLTELMYHMNHMYPYLREYQAFYAAEKMKQYSKANLYVHYSEDQITISGKGLVNPCDVFVRVEKGTLVEGKFAGYHVTKYMDGLYHVQVTKPLISIPVKEVK</sequence>
<feature type="transmembrane region" description="Helical" evidence="1">
    <location>
        <begin position="6"/>
        <end position="26"/>
    </location>
</feature>
<dbReference type="CDD" id="cd10924">
    <property type="entry name" value="CE4_COG4878"/>
    <property type="match status" value="1"/>
</dbReference>
<dbReference type="Proteomes" id="UP001218246">
    <property type="component" value="Unassembled WGS sequence"/>
</dbReference>
<dbReference type="Pfam" id="PF09960">
    <property type="entry name" value="DUF2194"/>
    <property type="match status" value="1"/>
</dbReference>
<evidence type="ECO:0000313" key="3">
    <source>
        <dbReference type="Proteomes" id="UP001218246"/>
    </source>
</evidence>
<protein>
    <submittedName>
        <fullName evidence="2">DUF2194 domain-containing protein</fullName>
    </submittedName>
</protein>
<gene>
    <name evidence="2" type="ORF">P6P90_16730</name>
</gene>
<accession>A0ABT6H9I4</accession>
<keyword evidence="1" id="KW-0812">Transmembrane</keyword>
<dbReference type="InterPro" id="IPR029062">
    <property type="entry name" value="Class_I_gatase-like"/>
</dbReference>
<dbReference type="EMBL" id="JARULN010000032">
    <property type="protein sequence ID" value="MDG5755543.1"/>
    <property type="molecule type" value="Genomic_DNA"/>
</dbReference>
<dbReference type="SUPFAM" id="SSF52317">
    <property type="entry name" value="Class I glutamine amidotransferase-like"/>
    <property type="match status" value="1"/>
</dbReference>
<name>A0ABT6H9I4_9BACI</name>
<evidence type="ECO:0000256" key="1">
    <source>
        <dbReference type="SAM" id="Phobius"/>
    </source>
</evidence>
<reference evidence="2 3" key="1">
    <citation type="submission" date="2023-04" db="EMBL/GenBank/DDBJ databases">
        <title>Ectobacillus antri isolated from activated sludge.</title>
        <authorList>
            <person name="Yan P."/>
            <person name="Liu X."/>
        </authorList>
    </citation>
    <scope>NUCLEOTIDE SEQUENCE [LARGE SCALE GENOMIC DNA]</scope>
    <source>
        <strain evidence="2 3">C18H</strain>
    </source>
</reference>
<dbReference type="RefSeq" id="WP_124565301.1">
    <property type="nucleotide sequence ID" value="NZ_JARRRY010000024.1"/>
</dbReference>
<keyword evidence="1" id="KW-0472">Membrane</keyword>
<dbReference type="InterPro" id="IPR018695">
    <property type="entry name" value="DUF2194"/>
</dbReference>
<comment type="caution">
    <text evidence="2">The sequence shown here is derived from an EMBL/GenBank/DDBJ whole genome shotgun (WGS) entry which is preliminary data.</text>
</comment>